<reference evidence="7" key="1">
    <citation type="submission" date="2017-08" db="EMBL/GenBank/DDBJ databases">
        <authorList>
            <person name="Alvarez-Ponce D."/>
            <person name="Weitzman C.L."/>
            <person name="Tillett R.L."/>
            <person name="Sandmeier F.C."/>
            <person name="Tracy C.R."/>
        </authorList>
    </citation>
    <scope>NUCLEOTIDE SEQUENCE [LARGE SCALE GENOMIC DNA]</scope>
    <source>
        <strain evidence="7">723</strain>
    </source>
</reference>
<protein>
    <recommendedName>
        <fullName evidence="5">Type I restriction modification DNA specificity domain-containing protein</fullName>
    </recommendedName>
</protein>
<dbReference type="EMBL" id="NQNY01000039">
    <property type="protein sequence ID" value="PAK20865.1"/>
    <property type="molecule type" value="Genomic_DNA"/>
</dbReference>
<gene>
    <name evidence="6" type="ORF">CJJ23_04975</name>
</gene>
<dbReference type="CDD" id="cd17291">
    <property type="entry name" value="RMtype1_S_MgeORF438P-TRD-CR_like"/>
    <property type="match status" value="1"/>
</dbReference>
<feature type="domain" description="Type I restriction modification DNA specificity" evidence="5">
    <location>
        <begin position="47"/>
        <end position="205"/>
    </location>
</feature>
<dbReference type="GO" id="GO:0003677">
    <property type="term" value="F:DNA binding"/>
    <property type="evidence" value="ECO:0007669"/>
    <property type="project" value="UniProtKB-KW"/>
</dbReference>
<keyword evidence="3" id="KW-0238">DNA-binding</keyword>
<evidence type="ECO:0000256" key="4">
    <source>
        <dbReference type="ARBA" id="ARBA00038652"/>
    </source>
</evidence>
<comment type="caution">
    <text evidence="6">The sequence shown here is derived from an EMBL/GenBank/DDBJ whole genome shotgun (WGS) entry which is preliminary data.</text>
</comment>
<proteinExistence type="inferred from homology"/>
<evidence type="ECO:0000256" key="3">
    <source>
        <dbReference type="ARBA" id="ARBA00023125"/>
    </source>
</evidence>
<dbReference type="RefSeq" id="WP_180738060.1">
    <property type="nucleotide sequence ID" value="NZ_NQNY01000039.1"/>
</dbReference>
<sequence>EIQNKIVSILDEFSRLEAELEAELEARNKQYSYYLNHLLNFENSNINFKELKLNQVSEIKTGDELKVDKMNDEYQYPVMGGGFKPTGKYHDWNYENLIVVAKDGAYAGFVNWMEGKFWATSGCFIVEGKEDVVSTKYLYYSLKLKENQLRDKKQGAGVPHLYKGPLGETTVKIPPLEEQNRIVNILDKFSKLTSDINEGLPAEIKMRRQQY</sequence>
<evidence type="ECO:0000256" key="2">
    <source>
        <dbReference type="ARBA" id="ARBA00022747"/>
    </source>
</evidence>
<dbReference type="GO" id="GO:0009307">
    <property type="term" value="P:DNA restriction-modification system"/>
    <property type="evidence" value="ECO:0007669"/>
    <property type="project" value="UniProtKB-KW"/>
</dbReference>
<feature type="non-terminal residue" evidence="6">
    <location>
        <position position="1"/>
    </location>
</feature>
<organism evidence="6 7">
    <name type="scientific">Mycoplasmopsis agassizii</name>
    <dbReference type="NCBI Taxonomy" id="33922"/>
    <lineage>
        <taxon>Bacteria</taxon>
        <taxon>Bacillati</taxon>
        <taxon>Mycoplasmatota</taxon>
        <taxon>Mycoplasmoidales</taxon>
        <taxon>Metamycoplasmataceae</taxon>
        <taxon>Mycoplasmopsis</taxon>
    </lineage>
</organism>
<evidence type="ECO:0000313" key="6">
    <source>
        <dbReference type="EMBL" id="PAK20865.1"/>
    </source>
</evidence>
<accession>A0A269TJE4</accession>
<dbReference type="AlphaFoldDB" id="A0A269TJE4"/>
<dbReference type="InterPro" id="IPR044946">
    <property type="entry name" value="Restrct_endonuc_typeI_TRD_sf"/>
</dbReference>
<dbReference type="PANTHER" id="PTHR43140">
    <property type="entry name" value="TYPE-1 RESTRICTION ENZYME ECOKI SPECIFICITY PROTEIN"/>
    <property type="match status" value="1"/>
</dbReference>
<name>A0A269TJE4_9BACT</name>
<keyword evidence="2" id="KW-0680">Restriction system</keyword>
<evidence type="ECO:0000256" key="1">
    <source>
        <dbReference type="ARBA" id="ARBA00010923"/>
    </source>
</evidence>
<feature type="non-terminal residue" evidence="6">
    <location>
        <position position="211"/>
    </location>
</feature>
<dbReference type="Pfam" id="PF01420">
    <property type="entry name" value="Methylase_S"/>
    <property type="match status" value="1"/>
</dbReference>
<evidence type="ECO:0000259" key="5">
    <source>
        <dbReference type="Pfam" id="PF01420"/>
    </source>
</evidence>
<evidence type="ECO:0000313" key="7">
    <source>
        <dbReference type="Proteomes" id="UP000216943"/>
    </source>
</evidence>
<dbReference type="Gene3D" id="1.10.287.1120">
    <property type="entry name" value="Bipartite methylase S protein"/>
    <property type="match status" value="1"/>
</dbReference>
<dbReference type="SUPFAM" id="SSF116734">
    <property type="entry name" value="DNA methylase specificity domain"/>
    <property type="match status" value="2"/>
</dbReference>
<dbReference type="InterPro" id="IPR000055">
    <property type="entry name" value="Restrct_endonuc_typeI_TRD"/>
</dbReference>
<dbReference type="Proteomes" id="UP000216943">
    <property type="component" value="Unassembled WGS sequence"/>
</dbReference>
<dbReference type="InterPro" id="IPR051212">
    <property type="entry name" value="Type-I_RE_S_subunit"/>
</dbReference>
<comment type="subunit">
    <text evidence="4">The methyltransferase is composed of M and S polypeptides.</text>
</comment>
<dbReference type="Gene3D" id="3.90.220.20">
    <property type="entry name" value="DNA methylase specificity domains"/>
    <property type="match status" value="1"/>
</dbReference>
<comment type="similarity">
    <text evidence="1">Belongs to the type-I restriction system S methylase family.</text>
</comment>
<dbReference type="PANTHER" id="PTHR43140:SF1">
    <property type="entry name" value="TYPE I RESTRICTION ENZYME ECOKI SPECIFICITY SUBUNIT"/>
    <property type="match status" value="1"/>
</dbReference>